<evidence type="ECO:0000313" key="1">
    <source>
        <dbReference type="EMBL" id="KAA3677549.1"/>
    </source>
</evidence>
<feature type="non-terminal residue" evidence="1">
    <location>
        <position position="1"/>
    </location>
</feature>
<dbReference type="Proteomes" id="UP000324629">
    <property type="component" value="Unassembled WGS sequence"/>
</dbReference>
<name>A0A5J4NQ43_9TREM</name>
<sequence length="232" mass="25860">LDCFDQCSRICTTTTAERRGFPVCRRASVTGSFGFHNQVAEQPCVNGDRQQILLDVLELPTAHAMLSEHGDRAGVKQNPLSTPLEFTTRLGNDIRKTTSESNLFDDSWPLRLAPQLLCDLSVESGDREAQSVQTVNSLRSECVPVVPVRRLSSNRRSSISSLQAQVLHMLNSITVMRRRRSTPLEPLMEPPFRPESVELSTNRMLDIQDRVGPGPFVHSVDTFQCGRGFHSG</sequence>
<evidence type="ECO:0000313" key="2">
    <source>
        <dbReference type="Proteomes" id="UP000324629"/>
    </source>
</evidence>
<dbReference type="AlphaFoldDB" id="A0A5J4NQ43"/>
<proteinExistence type="predicted"/>
<organism evidence="1 2">
    <name type="scientific">Paragonimus westermani</name>
    <dbReference type="NCBI Taxonomy" id="34504"/>
    <lineage>
        <taxon>Eukaryota</taxon>
        <taxon>Metazoa</taxon>
        <taxon>Spiralia</taxon>
        <taxon>Lophotrochozoa</taxon>
        <taxon>Platyhelminthes</taxon>
        <taxon>Trematoda</taxon>
        <taxon>Digenea</taxon>
        <taxon>Plagiorchiida</taxon>
        <taxon>Troglotremata</taxon>
        <taxon>Troglotrematidae</taxon>
        <taxon>Paragonimus</taxon>
    </lineage>
</organism>
<dbReference type="EMBL" id="QNGE01001453">
    <property type="protein sequence ID" value="KAA3677549.1"/>
    <property type="molecule type" value="Genomic_DNA"/>
</dbReference>
<keyword evidence="2" id="KW-1185">Reference proteome</keyword>
<comment type="caution">
    <text evidence="1">The sequence shown here is derived from an EMBL/GenBank/DDBJ whole genome shotgun (WGS) entry which is preliminary data.</text>
</comment>
<gene>
    <name evidence="1" type="ORF">DEA37_0008848</name>
</gene>
<reference evidence="1 2" key="1">
    <citation type="journal article" date="2019" name="Gigascience">
        <title>Whole-genome sequence of the oriental lung fluke Paragonimus westermani.</title>
        <authorList>
            <person name="Oey H."/>
            <person name="Zakrzewski M."/>
            <person name="Narain K."/>
            <person name="Devi K.R."/>
            <person name="Agatsuma T."/>
            <person name="Nawaratna S."/>
            <person name="Gobert G.N."/>
            <person name="Jones M.K."/>
            <person name="Ragan M.A."/>
            <person name="McManus D.P."/>
            <person name="Krause L."/>
        </authorList>
    </citation>
    <scope>NUCLEOTIDE SEQUENCE [LARGE SCALE GENOMIC DNA]</scope>
    <source>
        <strain evidence="1 2">IND2009</strain>
    </source>
</reference>
<accession>A0A5J4NQ43</accession>
<protein>
    <submittedName>
        <fullName evidence="1">Uncharacterized protein</fullName>
    </submittedName>
</protein>